<comment type="catalytic activity">
    <reaction evidence="7">
        <text>L-seryl-[protein] + ATP = O-phospho-L-seryl-[protein] + ADP + H(+)</text>
        <dbReference type="Rhea" id="RHEA:17989"/>
        <dbReference type="Rhea" id="RHEA-COMP:9863"/>
        <dbReference type="Rhea" id="RHEA-COMP:11604"/>
        <dbReference type="ChEBI" id="CHEBI:15378"/>
        <dbReference type="ChEBI" id="CHEBI:29999"/>
        <dbReference type="ChEBI" id="CHEBI:30616"/>
        <dbReference type="ChEBI" id="CHEBI:83421"/>
        <dbReference type="ChEBI" id="CHEBI:456216"/>
        <dbReference type="EC" id="2.7.12.2"/>
    </reaction>
</comment>
<organism evidence="11 12">
    <name type="scientific">Serendipita vermifera MAFF 305830</name>
    <dbReference type="NCBI Taxonomy" id="933852"/>
    <lineage>
        <taxon>Eukaryota</taxon>
        <taxon>Fungi</taxon>
        <taxon>Dikarya</taxon>
        <taxon>Basidiomycota</taxon>
        <taxon>Agaricomycotina</taxon>
        <taxon>Agaricomycetes</taxon>
        <taxon>Sebacinales</taxon>
        <taxon>Serendipitaceae</taxon>
        <taxon>Serendipita</taxon>
    </lineage>
</organism>
<dbReference type="SMART" id="SM00220">
    <property type="entry name" value="S_TKc"/>
    <property type="match status" value="1"/>
</dbReference>
<dbReference type="PROSITE" id="PS50011">
    <property type="entry name" value="PROTEIN_KINASE_DOM"/>
    <property type="match status" value="1"/>
</dbReference>
<dbReference type="OrthoDB" id="346907at2759"/>
<feature type="domain" description="Protein kinase" evidence="10">
    <location>
        <begin position="1"/>
        <end position="186"/>
    </location>
</feature>
<evidence type="ECO:0000256" key="4">
    <source>
        <dbReference type="ARBA" id="ARBA00022840"/>
    </source>
</evidence>
<comment type="catalytic activity">
    <reaction evidence="9">
        <text>L-tyrosyl-[protein] + ATP = O-phospho-L-tyrosyl-[protein] + ADP + H(+)</text>
        <dbReference type="Rhea" id="RHEA:10596"/>
        <dbReference type="Rhea" id="RHEA-COMP:10136"/>
        <dbReference type="Rhea" id="RHEA-COMP:20101"/>
        <dbReference type="ChEBI" id="CHEBI:15378"/>
        <dbReference type="ChEBI" id="CHEBI:30616"/>
        <dbReference type="ChEBI" id="CHEBI:46858"/>
        <dbReference type="ChEBI" id="CHEBI:61978"/>
        <dbReference type="ChEBI" id="CHEBI:456216"/>
        <dbReference type="EC" id="2.7.12.2"/>
    </reaction>
</comment>
<keyword evidence="4" id="KW-0067">ATP-binding</keyword>
<evidence type="ECO:0000256" key="5">
    <source>
        <dbReference type="ARBA" id="ARBA00038035"/>
    </source>
</evidence>
<evidence type="ECO:0000313" key="12">
    <source>
        <dbReference type="Proteomes" id="UP000054097"/>
    </source>
</evidence>
<dbReference type="GO" id="GO:0005524">
    <property type="term" value="F:ATP binding"/>
    <property type="evidence" value="ECO:0007669"/>
    <property type="project" value="UniProtKB-KW"/>
</dbReference>
<evidence type="ECO:0000256" key="1">
    <source>
        <dbReference type="ARBA" id="ARBA00022679"/>
    </source>
</evidence>
<reference evidence="11 12" key="1">
    <citation type="submission" date="2014-04" db="EMBL/GenBank/DDBJ databases">
        <authorList>
            <consortium name="DOE Joint Genome Institute"/>
            <person name="Kuo A."/>
            <person name="Zuccaro A."/>
            <person name="Kohler A."/>
            <person name="Nagy L.G."/>
            <person name="Floudas D."/>
            <person name="Copeland A."/>
            <person name="Barry K.W."/>
            <person name="Cichocki N."/>
            <person name="Veneault-Fourrey C."/>
            <person name="LaButti K."/>
            <person name="Lindquist E.A."/>
            <person name="Lipzen A."/>
            <person name="Lundell T."/>
            <person name="Morin E."/>
            <person name="Murat C."/>
            <person name="Sun H."/>
            <person name="Tunlid A."/>
            <person name="Henrissat B."/>
            <person name="Grigoriev I.V."/>
            <person name="Hibbett D.S."/>
            <person name="Martin F."/>
            <person name="Nordberg H.P."/>
            <person name="Cantor M.N."/>
            <person name="Hua S.X."/>
        </authorList>
    </citation>
    <scope>NUCLEOTIDE SEQUENCE [LARGE SCALE GENOMIC DNA]</scope>
    <source>
        <strain evidence="11 12">MAFF 305830</strain>
    </source>
</reference>
<keyword evidence="1" id="KW-0808">Transferase</keyword>
<dbReference type="PANTHER" id="PTHR48013">
    <property type="entry name" value="DUAL SPECIFICITY MITOGEN-ACTIVATED PROTEIN KINASE KINASE 5-RELATED"/>
    <property type="match status" value="1"/>
</dbReference>
<dbReference type="EMBL" id="KN824441">
    <property type="protein sequence ID" value="KIM20361.1"/>
    <property type="molecule type" value="Genomic_DNA"/>
</dbReference>
<dbReference type="Gene3D" id="1.10.510.10">
    <property type="entry name" value="Transferase(Phosphotransferase) domain 1"/>
    <property type="match status" value="1"/>
</dbReference>
<dbReference type="HOGENOM" id="CLU_1455232_0_0_1"/>
<gene>
    <name evidence="11" type="ORF">M408DRAFT_308164</name>
</gene>
<dbReference type="Pfam" id="PF00069">
    <property type="entry name" value="Pkinase"/>
    <property type="match status" value="1"/>
</dbReference>
<dbReference type="InterPro" id="IPR011009">
    <property type="entry name" value="Kinase-like_dom_sf"/>
</dbReference>
<sequence>MKGAETSKVLCKRECGRLFRNKRVEIHREGHTGWYYRCSKTRILLTFSQWLHVLEGMAYLHGYYPIIVHGDLKPVTNILIDDTGHARICDFGLACLILERGSTGTTTTSAHSGTDRYKAPELITKLNAKPTVASDVYALGCIGLEFVLSRRPYHQHSTARKIIKDIQDGEPPAYRPRKLSPEIGYC</sequence>
<evidence type="ECO:0000256" key="6">
    <source>
        <dbReference type="ARBA" id="ARBA00038999"/>
    </source>
</evidence>
<evidence type="ECO:0000256" key="3">
    <source>
        <dbReference type="ARBA" id="ARBA00022777"/>
    </source>
</evidence>
<dbReference type="AlphaFoldDB" id="A0A0C3AM41"/>
<evidence type="ECO:0000259" key="10">
    <source>
        <dbReference type="PROSITE" id="PS50011"/>
    </source>
</evidence>
<reference evidence="12" key="2">
    <citation type="submission" date="2015-01" db="EMBL/GenBank/DDBJ databases">
        <title>Evolutionary Origins and Diversification of the Mycorrhizal Mutualists.</title>
        <authorList>
            <consortium name="DOE Joint Genome Institute"/>
            <consortium name="Mycorrhizal Genomics Consortium"/>
            <person name="Kohler A."/>
            <person name="Kuo A."/>
            <person name="Nagy L.G."/>
            <person name="Floudas D."/>
            <person name="Copeland A."/>
            <person name="Barry K.W."/>
            <person name="Cichocki N."/>
            <person name="Veneault-Fourrey C."/>
            <person name="LaButti K."/>
            <person name="Lindquist E.A."/>
            <person name="Lipzen A."/>
            <person name="Lundell T."/>
            <person name="Morin E."/>
            <person name="Murat C."/>
            <person name="Riley R."/>
            <person name="Ohm R."/>
            <person name="Sun H."/>
            <person name="Tunlid A."/>
            <person name="Henrissat B."/>
            <person name="Grigoriev I.V."/>
            <person name="Hibbett D.S."/>
            <person name="Martin F."/>
        </authorList>
    </citation>
    <scope>NUCLEOTIDE SEQUENCE [LARGE SCALE GENOMIC DNA]</scope>
    <source>
        <strain evidence="12">MAFF 305830</strain>
    </source>
</reference>
<evidence type="ECO:0000256" key="9">
    <source>
        <dbReference type="ARBA" id="ARBA00051693"/>
    </source>
</evidence>
<evidence type="ECO:0000256" key="8">
    <source>
        <dbReference type="ARBA" id="ARBA00049299"/>
    </source>
</evidence>
<accession>A0A0C3AM41</accession>
<dbReference type="EC" id="2.7.12.2" evidence="6"/>
<dbReference type="Proteomes" id="UP000054097">
    <property type="component" value="Unassembled WGS sequence"/>
</dbReference>
<comment type="catalytic activity">
    <reaction evidence="8">
        <text>L-threonyl-[protein] + ATP = O-phospho-L-threonyl-[protein] + ADP + H(+)</text>
        <dbReference type="Rhea" id="RHEA:46608"/>
        <dbReference type="Rhea" id="RHEA-COMP:11060"/>
        <dbReference type="Rhea" id="RHEA-COMP:11605"/>
        <dbReference type="ChEBI" id="CHEBI:15378"/>
        <dbReference type="ChEBI" id="CHEBI:30013"/>
        <dbReference type="ChEBI" id="CHEBI:30616"/>
        <dbReference type="ChEBI" id="CHEBI:61977"/>
        <dbReference type="ChEBI" id="CHEBI:456216"/>
        <dbReference type="EC" id="2.7.12.2"/>
    </reaction>
</comment>
<evidence type="ECO:0000256" key="2">
    <source>
        <dbReference type="ARBA" id="ARBA00022741"/>
    </source>
</evidence>
<proteinExistence type="inferred from homology"/>
<dbReference type="SUPFAM" id="SSF56112">
    <property type="entry name" value="Protein kinase-like (PK-like)"/>
    <property type="match status" value="1"/>
</dbReference>
<keyword evidence="12" id="KW-1185">Reference proteome</keyword>
<evidence type="ECO:0000256" key="7">
    <source>
        <dbReference type="ARBA" id="ARBA00049014"/>
    </source>
</evidence>
<name>A0A0C3AM41_SERVB</name>
<dbReference type="PANTHER" id="PTHR48013:SF9">
    <property type="entry name" value="DUAL SPECIFICITY MITOGEN-ACTIVATED PROTEIN KINASE KINASE 5"/>
    <property type="match status" value="1"/>
</dbReference>
<keyword evidence="2" id="KW-0547">Nucleotide-binding</keyword>
<dbReference type="InterPro" id="IPR000719">
    <property type="entry name" value="Prot_kinase_dom"/>
</dbReference>
<comment type="similarity">
    <text evidence="5">Belongs to the protein kinase superfamily. STE Ser/Thr protein kinase family. MAP kinase kinase subfamily.</text>
</comment>
<evidence type="ECO:0000313" key="11">
    <source>
        <dbReference type="EMBL" id="KIM20361.1"/>
    </source>
</evidence>
<dbReference type="GO" id="GO:0004708">
    <property type="term" value="F:MAP kinase kinase activity"/>
    <property type="evidence" value="ECO:0007669"/>
    <property type="project" value="UniProtKB-EC"/>
</dbReference>
<protein>
    <recommendedName>
        <fullName evidence="6">mitogen-activated protein kinase kinase</fullName>
        <ecNumber evidence="6">2.7.12.2</ecNumber>
    </recommendedName>
</protein>
<keyword evidence="3" id="KW-0418">Kinase</keyword>